<feature type="region of interest" description="Disordered" evidence="1">
    <location>
        <begin position="124"/>
        <end position="144"/>
    </location>
</feature>
<name>A0A0M0K8L2_9EUKA</name>
<dbReference type="Gene3D" id="1.10.405.10">
    <property type="entry name" value="Guanine Nucleotide Dissociation Inhibitor, domain 1"/>
    <property type="match status" value="1"/>
</dbReference>
<accession>A0A0M0K8L2</accession>
<dbReference type="Proteomes" id="UP000037460">
    <property type="component" value="Unassembled WGS sequence"/>
</dbReference>
<dbReference type="EMBL" id="JWZX01000970">
    <property type="protein sequence ID" value="KOO35139.1"/>
    <property type="molecule type" value="Genomic_DNA"/>
</dbReference>
<protein>
    <submittedName>
        <fullName evidence="2">NAD-binding rossmann-like domain protein</fullName>
    </submittedName>
</protein>
<evidence type="ECO:0000313" key="3">
    <source>
        <dbReference type="Proteomes" id="UP000037460"/>
    </source>
</evidence>
<dbReference type="AlphaFoldDB" id="A0A0M0K8L2"/>
<dbReference type="OrthoDB" id="2219495at2759"/>
<sequence length="426" mass="46480">MSTEDREQLRRFRSLVASEAHRTTADGRPPFTLPLAECSRDESARRLDAISMATWLDRHGLHSEPLRWFVEYATRDDYGASLNATSAWAALHYFASRDSEERFEFPEGNGQIVYRLLQELSAEEQRPQFPTSSSGAGSSSSGAGEVEGWLRTGALVYSIEPTAGGAVAGVLVRYAQQPKPRPAPDTARPTERATGDLRSEALVRTLHARRVIYAAPLFTAAHIIRGWHATWLREFTYAPWVVANIHLRAPPADGPARCDNVIYRAPGLGYTLSIHPPSSWLTAAARVRSRLGGGGTRSTTSSRGSGGGGGAVLTYYKALASEPPETARVRMAARSWEQWRDEVLDELEIAHPGLRALATQLDVRLLGHAMTRPTPGLVHGVARAAASGERPHGVVHFAHSDLSALPLFEEAVYWGQRVAVEVALAL</sequence>
<evidence type="ECO:0000256" key="1">
    <source>
        <dbReference type="SAM" id="MobiDB-lite"/>
    </source>
</evidence>
<gene>
    <name evidence="2" type="ORF">Ctob_008425</name>
</gene>
<reference evidence="3" key="1">
    <citation type="journal article" date="2015" name="PLoS Genet.">
        <title>Genome Sequence and Transcriptome Analyses of Chrysochromulina tobin: Metabolic Tools for Enhanced Algal Fitness in the Prominent Order Prymnesiales (Haptophyceae).</title>
        <authorList>
            <person name="Hovde B.T."/>
            <person name="Deodato C.R."/>
            <person name="Hunsperger H.M."/>
            <person name="Ryken S.A."/>
            <person name="Yost W."/>
            <person name="Jha R.K."/>
            <person name="Patterson J."/>
            <person name="Monnat R.J. Jr."/>
            <person name="Barlow S.B."/>
            <person name="Starkenburg S.R."/>
            <person name="Cattolico R.A."/>
        </authorList>
    </citation>
    <scope>NUCLEOTIDE SEQUENCE</scope>
    <source>
        <strain evidence="3">CCMP291</strain>
    </source>
</reference>
<feature type="compositionally biased region" description="Low complexity" evidence="1">
    <location>
        <begin position="132"/>
        <end position="144"/>
    </location>
</feature>
<keyword evidence="3" id="KW-1185">Reference proteome</keyword>
<dbReference type="Gene3D" id="3.50.50.60">
    <property type="entry name" value="FAD/NAD(P)-binding domain"/>
    <property type="match status" value="1"/>
</dbReference>
<evidence type="ECO:0000313" key="2">
    <source>
        <dbReference type="EMBL" id="KOO35139.1"/>
    </source>
</evidence>
<comment type="caution">
    <text evidence="2">The sequence shown here is derived from an EMBL/GenBank/DDBJ whole genome shotgun (WGS) entry which is preliminary data.</text>
</comment>
<organism evidence="2 3">
    <name type="scientific">Chrysochromulina tobinii</name>
    <dbReference type="NCBI Taxonomy" id="1460289"/>
    <lineage>
        <taxon>Eukaryota</taxon>
        <taxon>Haptista</taxon>
        <taxon>Haptophyta</taxon>
        <taxon>Prymnesiophyceae</taxon>
        <taxon>Prymnesiales</taxon>
        <taxon>Chrysochromulinaceae</taxon>
        <taxon>Chrysochromulina</taxon>
    </lineage>
</organism>
<dbReference type="SUPFAM" id="SSF51905">
    <property type="entry name" value="FAD/NAD(P)-binding domain"/>
    <property type="match status" value="1"/>
</dbReference>
<dbReference type="InterPro" id="IPR036188">
    <property type="entry name" value="FAD/NAD-bd_sf"/>
</dbReference>
<proteinExistence type="predicted"/>